<organism evidence="1">
    <name type="scientific">Rhizophagus irregularis (strain DAOM 181602 / DAOM 197198 / MUCL 43194)</name>
    <name type="common">Arbuscular mycorrhizal fungus</name>
    <name type="synonym">Glomus intraradices</name>
    <dbReference type="NCBI Taxonomy" id="747089"/>
    <lineage>
        <taxon>Eukaryota</taxon>
        <taxon>Fungi</taxon>
        <taxon>Fungi incertae sedis</taxon>
        <taxon>Mucoromycota</taxon>
        <taxon>Glomeromycotina</taxon>
        <taxon>Glomeromycetes</taxon>
        <taxon>Glomerales</taxon>
        <taxon>Glomeraceae</taxon>
        <taxon>Rhizophagus</taxon>
    </lineage>
</organism>
<reference evidence="1" key="1">
    <citation type="submission" date="2013-07" db="EMBL/GenBank/DDBJ databases">
        <title>The genome of an arbuscular mycorrhizal fungus provides insights into the evolution of the oldest plant symbiosis.</title>
        <authorList>
            <consortium name="DOE Joint Genome Institute"/>
            <person name="Tisserant E."/>
            <person name="Malbreil M."/>
            <person name="Kuo A."/>
            <person name="Kohler A."/>
            <person name="Symeonidi A."/>
            <person name="Balestrini R."/>
            <person name="Charron P."/>
            <person name="Duensing N."/>
            <person name="Frei-dit-Frey N."/>
            <person name="Gianinazzi-Pearson V."/>
            <person name="Gilbert B."/>
            <person name="Handa Y."/>
            <person name="Hijri M."/>
            <person name="Kaul R."/>
            <person name="Kawaguchi M."/>
            <person name="Krajinski F."/>
            <person name="Lammers P."/>
            <person name="Lapierre D."/>
            <person name="Masclaux F.G."/>
            <person name="Murat C."/>
            <person name="Morin E."/>
            <person name="Ndikumana S."/>
            <person name="Pagni M."/>
            <person name="Petitpierre D."/>
            <person name="Requena N."/>
            <person name="Rosikiewicz P."/>
            <person name="Riley R."/>
            <person name="Saito K."/>
            <person name="San Clemente H."/>
            <person name="Shapiro H."/>
            <person name="van Tuinen D."/>
            <person name="Becard G."/>
            <person name="Bonfante P."/>
            <person name="Paszkowski U."/>
            <person name="Shachar-Hill Y."/>
            <person name="Young J.P."/>
            <person name="Sanders I.R."/>
            <person name="Henrissat B."/>
            <person name="Rensing S.A."/>
            <person name="Grigoriev I.V."/>
            <person name="Corradi N."/>
            <person name="Roux C."/>
            <person name="Martin F."/>
        </authorList>
    </citation>
    <scope>NUCLEOTIDE SEQUENCE</scope>
    <source>
        <strain evidence="1">DAOM 197198</strain>
    </source>
</reference>
<dbReference type="AlphaFoldDB" id="U9TSJ0"/>
<sequence length="96" mass="11309">MCTLFIHKYENPRALKGIKKNTLPVNYYWNSKSWMQVSIWNDYLKNLDVRMRTLGQNILLFVDNAPTHALYDNTHFTNITIEHLSPNTTAHLQLCD</sequence>
<gene>
    <name evidence="1" type="ORF">GLOINDRAFT_65559</name>
</gene>
<accession>U9TSJ0</accession>
<dbReference type="STRING" id="747089.U9TSJ0"/>
<dbReference type="HOGENOM" id="CLU_2360827_0_0_1"/>
<protein>
    <submittedName>
        <fullName evidence="1">Uncharacterized protein</fullName>
    </submittedName>
</protein>
<name>U9TSJ0_RHIID</name>
<evidence type="ECO:0000313" key="1">
    <source>
        <dbReference type="EMBL" id="ESA11065.1"/>
    </source>
</evidence>
<dbReference type="InterPro" id="IPR004875">
    <property type="entry name" value="DDE_SF_endonuclease_dom"/>
</dbReference>
<dbReference type="Pfam" id="PF03184">
    <property type="entry name" value="DDE_1"/>
    <property type="match status" value="1"/>
</dbReference>
<dbReference type="GO" id="GO:0003676">
    <property type="term" value="F:nucleic acid binding"/>
    <property type="evidence" value="ECO:0007669"/>
    <property type="project" value="InterPro"/>
</dbReference>
<proteinExistence type="predicted"/>
<dbReference type="EMBL" id="KI286400">
    <property type="protein sequence ID" value="ESA11065.1"/>
    <property type="molecule type" value="Genomic_DNA"/>
</dbReference>